<evidence type="ECO:0000256" key="7">
    <source>
        <dbReference type="RuleBase" id="RU003879"/>
    </source>
</evidence>
<reference evidence="9 10" key="1">
    <citation type="submission" date="2018-05" db="EMBL/GenBank/DDBJ databases">
        <title>Coraliomargarita sinensis sp. nov., isolated from a marine solar saltern.</title>
        <authorList>
            <person name="Zhou L.Y."/>
        </authorList>
    </citation>
    <scope>NUCLEOTIDE SEQUENCE [LARGE SCALE GENOMIC DNA]</scope>
    <source>
        <strain evidence="9 10">WN38</strain>
    </source>
</reference>
<evidence type="ECO:0000256" key="4">
    <source>
        <dbReference type="ARBA" id="ARBA00022692"/>
    </source>
</evidence>
<comment type="similarity">
    <text evidence="2 7">Belongs to the ExbD/TolR family.</text>
</comment>
<comment type="subcellular location">
    <subcellularLocation>
        <location evidence="1">Cell membrane</location>
        <topology evidence="1">Single-pass membrane protein</topology>
    </subcellularLocation>
    <subcellularLocation>
        <location evidence="7">Cell membrane</location>
        <topology evidence="7">Single-pass type II membrane protein</topology>
    </subcellularLocation>
</comment>
<dbReference type="Pfam" id="PF02472">
    <property type="entry name" value="ExbD"/>
    <property type="match status" value="1"/>
</dbReference>
<dbReference type="AlphaFoldDB" id="A0A317ZIZ1"/>
<evidence type="ECO:0000256" key="8">
    <source>
        <dbReference type="SAM" id="Phobius"/>
    </source>
</evidence>
<evidence type="ECO:0000256" key="6">
    <source>
        <dbReference type="ARBA" id="ARBA00023136"/>
    </source>
</evidence>
<dbReference type="GO" id="GO:0015031">
    <property type="term" value="P:protein transport"/>
    <property type="evidence" value="ECO:0007669"/>
    <property type="project" value="UniProtKB-KW"/>
</dbReference>
<keyword evidence="7" id="KW-0813">Transport</keyword>
<dbReference type="RefSeq" id="WP_110129772.1">
    <property type="nucleotide sequence ID" value="NZ_QHJQ01000001.1"/>
</dbReference>
<evidence type="ECO:0008006" key="11">
    <source>
        <dbReference type="Google" id="ProtNLM"/>
    </source>
</evidence>
<gene>
    <name evidence="9" type="ORF">DDZ13_02140</name>
</gene>
<keyword evidence="7" id="KW-0653">Protein transport</keyword>
<sequence>MTEENQEYANLQSRSFAEPFGFRGRLRRADTRIDFIPVLDMIVIAMLFSLLFTRFVTLPGVRVDLPVTEMRMQHSQQAVAVLTIGNNGMLFFDGAVFESATIQRGFERYIESSDGVEPVLLVKADFAMEMQDFLRLCELAKEAGFVQVQLAGKKETAVEEMLPDTMRSPGES</sequence>
<evidence type="ECO:0000256" key="1">
    <source>
        <dbReference type="ARBA" id="ARBA00004162"/>
    </source>
</evidence>
<evidence type="ECO:0000256" key="3">
    <source>
        <dbReference type="ARBA" id="ARBA00022475"/>
    </source>
</evidence>
<dbReference type="PANTHER" id="PTHR30558">
    <property type="entry name" value="EXBD MEMBRANE COMPONENT OF PMF-DRIVEN MACROMOLECULE IMPORT SYSTEM"/>
    <property type="match status" value="1"/>
</dbReference>
<dbReference type="EMBL" id="QHJQ01000001">
    <property type="protein sequence ID" value="PXA05694.1"/>
    <property type="molecule type" value="Genomic_DNA"/>
</dbReference>
<dbReference type="GO" id="GO:0022857">
    <property type="term" value="F:transmembrane transporter activity"/>
    <property type="evidence" value="ECO:0007669"/>
    <property type="project" value="InterPro"/>
</dbReference>
<dbReference type="InterPro" id="IPR003400">
    <property type="entry name" value="ExbD"/>
</dbReference>
<organism evidence="9 10">
    <name type="scientific">Coraliomargarita sinensis</name>
    <dbReference type="NCBI Taxonomy" id="2174842"/>
    <lineage>
        <taxon>Bacteria</taxon>
        <taxon>Pseudomonadati</taxon>
        <taxon>Verrucomicrobiota</taxon>
        <taxon>Opitutia</taxon>
        <taxon>Puniceicoccales</taxon>
        <taxon>Coraliomargaritaceae</taxon>
        <taxon>Coraliomargarita</taxon>
    </lineage>
</organism>
<evidence type="ECO:0000256" key="2">
    <source>
        <dbReference type="ARBA" id="ARBA00005811"/>
    </source>
</evidence>
<keyword evidence="10" id="KW-1185">Reference proteome</keyword>
<proteinExistence type="inferred from homology"/>
<dbReference type="InParanoid" id="A0A317ZIZ1"/>
<evidence type="ECO:0000256" key="5">
    <source>
        <dbReference type="ARBA" id="ARBA00022989"/>
    </source>
</evidence>
<name>A0A317ZIZ1_9BACT</name>
<keyword evidence="3" id="KW-1003">Cell membrane</keyword>
<dbReference type="OrthoDB" id="191615at2"/>
<comment type="caution">
    <text evidence="9">The sequence shown here is derived from an EMBL/GenBank/DDBJ whole genome shotgun (WGS) entry which is preliminary data.</text>
</comment>
<dbReference type="GO" id="GO:0005886">
    <property type="term" value="C:plasma membrane"/>
    <property type="evidence" value="ECO:0007669"/>
    <property type="project" value="UniProtKB-SubCell"/>
</dbReference>
<protein>
    <recommendedName>
        <fullName evidence="11">Biopolymer transporter ExbD</fullName>
    </recommendedName>
</protein>
<keyword evidence="5 8" id="KW-1133">Transmembrane helix</keyword>
<keyword evidence="6 8" id="KW-0472">Membrane</keyword>
<keyword evidence="4 7" id="KW-0812">Transmembrane</keyword>
<evidence type="ECO:0000313" key="9">
    <source>
        <dbReference type="EMBL" id="PXA05694.1"/>
    </source>
</evidence>
<evidence type="ECO:0000313" key="10">
    <source>
        <dbReference type="Proteomes" id="UP000247099"/>
    </source>
</evidence>
<accession>A0A317ZIZ1</accession>
<feature type="transmembrane region" description="Helical" evidence="8">
    <location>
        <begin position="35"/>
        <end position="57"/>
    </location>
</feature>
<dbReference type="Proteomes" id="UP000247099">
    <property type="component" value="Unassembled WGS sequence"/>
</dbReference>